<reference evidence="4 5" key="1">
    <citation type="submission" date="2024-02" db="EMBL/GenBank/DDBJ databases">
        <title>De novo assembly and annotation of 12 fungi associated with fruit tree decline syndrome in Ontario, Canada.</title>
        <authorList>
            <person name="Sulman M."/>
            <person name="Ellouze W."/>
            <person name="Ilyukhin E."/>
        </authorList>
    </citation>
    <scope>NUCLEOTIDE SEQUENCE [LARGE SCALE GENOMIC DNA]</scope>
    <source>
        <strain evidence="4 5">M169</strain>
    </source>
</reference>
<proteinExistence type="predicted"/>
<keyword evidence="1" id="KW-0521">NADP</keyword>
<accession>A0ABR1NSZ7</accession>
<evidence type="ECO:0000259" key="3">
    <source>
        <dbReference type="Pfam" id="PF05368"/>
    </source>
</evidence>
<evidence type="ECO:0000256" key="1">
    <source>
        <dbReference type="ARBA" id="ARBA00022857"/>
    </source>
</evidence>
<gene>
    <name evidence="4" type="ORF">SLS63_011874</name>
</gene>
<dbReference type="InterPro" id="IPR008030">
    <property type="entry name" value="NmrA-like"/>
</dbReference>
<dbReference type="Proteomes" id="UP001430848">
    <property type="component" value="Unassembled WGS sequence"/>
</dbReference>
<dbReference type="Gene3D" id="3.40.50.720">
    <property type="entry name" value="NAD(P)-binding Rossmann-like Domain"/>
    <property type="match status" value="1"/>
</dbReference>
<evidence type="ECO:0000313" key="5">
    <source>
        <dbReference type="Proteomes" id="UP001430848"/>
    </source>
</evidence>
<comment type="caution">
    <text evidence="4">The sequence shown here is derived from an EMBL/GenBank/DDBJ whole genome shotgun (WGS) entry which is preliminary data.</text>
</comment>
<dbReference type="Gene3D" id="3.90.25.10">
    <property type="entry name" value="UDP-galactose 4-epimerase, domain 1"/>
    <property type="match status" value="1"/>
</dbReference>
<protein>
    <recommendedName>
        <fullName evidence="3">NmrA-like domain-containing protein</fullName>
    </recommendedName>
</protein>
<dbReference type="PANTHER" id="PTHR47706:SF9">
    <property type="entry name" value="NMRA-LIKE DOMAIN-CONTAINING PROTEIN-RELATED"/>
    <property type="match status" value="1"/>
</dbReference>
<dbReference type="PANTHER" id="PTHR47706">
    <property type="entry name" value="NMRA-LIKE FAMILY PROTEIN"/>
    <property type="match status" value="1"/>
</dbReference>
<feature type="domain" description="NmrA-like" evidence="3">
    <location>
        <begin position="7"/>
        <end position="261"/>
    </location>
</feature>
<keyword evidence="2" id="KW-0560">Oxidoreductase</keyword>
<dbReference type="EMBL" id="JAKNSF020000120">
    <property type="protein sequence ID" value="KAK7713922.1"/>
    <property type="molecule type" value="Genomic_DNA"/>
</dbReference>
<keyword evidence="5" id="KW-1185">Reference proteome</keyword>
<dbReference type="Pfam" id="PF05368">
    <property type="entry name" value="NmrA"/>
    <property type="match status" value="1"/>
</dbReference>
<evidence type="ECO:0000313" key="4">
    <source>
        <dbReference type="EMBL" id="KAK7713922.1"/>
    </source>
</evidence>
<dbReference type="InterPro" id="IPR036291">
    <property type="entry name" value="NAD(P)-bd_dom_sf"/>
</dbReference>
<organism evidence="4 5">
    <name type="scientific">Diaporthe eres</name>
    <name type="common">Phomopsis oblonga</name>
    <dbReference type="NCBI Taxonomy" id="83184"/>
    <lineage>
        <taxon>Eukaryota</taxon>
        <taxon>Fungi</taxon>
        <taxon>Dikarya</taxon>
        <taxon>Ascomycota</taxon>
        <taxon>Pezizomycotina</taxon>
        <taxon>Sordariomycetes</taxon>
        <taxon>Sordariomycetidae</taxon>
        <taxon>Diaporthales</taxon>
        <taxon>Diaporthaceae</taxon>
        <taxon>Diaporthe</taxon>
        <taxon>Diaporthe eres species complex</taxon>
    </lineage>
</organism>
<name>A0ABR1NSZ7_DIAER</name>
<dbReference type="SUPFAM" id="SSF51735">
    <property type="entry name" value="NAD(P)-binding Rossmann-fold domains"/>
    <property type="match status" value="1"/>
</dbReference>
<dbReference type="InterPro" id="IPR051609">
    <property type="entry name" value="NmrA/Isoflavone_reductase-like"/>
</dbReference>
<evidence type="ECO:0000256" key="2">
    <source>
        <dbReference type="ARBA" id="ARBA00023002"/>
    </source>
</evidence>
<sequence length="331" mass="35957">MSVEIIKVAILGAAGESAGQILNGLLESKTPTYEVTALARSASASKPAYTNLIAQGVKVISVDLDGPEAELVKALQGQDVVIASVPPNVLESQLPLIRAAKLANVRRFIPSAFAMAIAPNGVSAVQMGVEGEDLRRARGVRTSYTIIDVGWWYNGFIPKVPSGKTDHAIALPDFIQNLVPGDGEMKPYVIDNEDIGKIVARIIADPRTINKKIMAAGASLSFNDIFGIAEELTGETPARKHVSADELKEMIADMDSKVQSDPGNYFLLVGKFWLEYYYSSFIDGDNSPEGAKGLGYVLAADIYPHMKPTSFRDFFQDIMAKKRRVPYSDRF</sequence>